<evidence type="ECO:0000256" key="1">
    <source>
        <dbReference type="ARBA" id="ARBA00001968"/>
    </source>
</evidence>
<gene>
    <name evidence="10" type="primary">LOC112465888</name>
</gene>
<sequence>VYYSRYLATGDQVLSIALAYRVGESTARNIIKETCYLLVKVLAPIYLQVPTTEKWLEICHGFWTDWNFPNCCGAVDGKHVQIQAPPNSGSLYYNYKKTFSVVLLAACDNNYKFTIVDCGAYGNSSDSTIFEISEFGKAIQTDTLNLPKGNANLPESNIATPCYFVGDAAFQLSKNMMRPYPGRQLEIKKKIFNYRLSRARRIIENIFGIFASRWRVFRKPILMHPKNVDKIVMAAVFLHNYLKTKNDIQPIANRIYCPLNFVDTEETDGNIIPGMWRNENSECLEQIRPSTAHRATNEAYKQRDAIAEYLMTPA</sequence>
<dbReference type="PANTHER" id="PTHR22930:SF269">
    <property type="entry name" value="NUCLEASE HARBI1-LIKE PROTEIN"/>
    <property type="match status" value="1"/>
</dbReference>
<evidence type="ECO:0000256" key="2">
    <source>
        <dbReference type="ARBA" id="ARBA00004123"/>
    </source>
</evidence>
<dbReference type="InterPro" id="IPR045249">
    <property type="entry name" value="HARBI1-like"/>
</dbReference>
<evidence type="ECO:0000256" key="7">
    <source>
        <dbReference type="ARBA" id="ARBA00023242"/>
    </source>
</evidence>
<keyword evidence="5" id="KW-0479">Metal-binding</keyword>
<organism evidence="9 10">
    <name type="scientific">Temnothorax curvispinosus</name>
    <dbReference type="NCBI Taxonomy" id="300111"/>
    <lineage>
        <taxon>Eukaryota</taxon>
        <taxon>Metazoa</taxon>
        <taxon>Ecdysozoa</taxon>
        <taxon>Arthropoda</taxon>
        <taxon>Hexapoda</taxon>
        <taxon>Insecta</taxon>
        <taxon>Pterygota</taxon>
        <taxon>Neoptera</taxon>
        <taxon>Endopterygota</taxon>
        <taxon>Hymenoptera</taxon>
        <taxon>Apocrita</taxon>
        <taxon>Aculeata</taxon>
        <taxon>Formicoidea</taxon>
        <taxon>Formicidae</taxon>
        <taxon>Myrmicinae</taxon>
        <taxon>Temnothorax</taxon>
    </lineage>
</organism>
<feature type="non-terminal residue" evidence="10">
    <location>
        <position position="314"/>
    </location>
</feature>
<dbReference type="Proteomes" id="UP000504618">
    <property type="component" value="Unplaced"/>
</dbReference>
<keyword evidence="4" id="KW-0540">Nuclease</keyword>
<dbReference type="Pfam" id="PF13359">
    <property type="entry name" value="DDE_Tnp_4"/>
    <property type="match status" value="1"/>
</dbReference>
<comment type="similarity">
    <text evidence="3">Belongs to the HARBI1 family.</text>
</comment>
<dbReference type="PANTHER" id="PTHR22930">
    <property type="match status" value="1"/>
</dbReference>
<comment type="cofactor">
    <cofactor evidence="1">
        <name>a divalent metal cation</name>
        <dbReference type="ChEBI" id="CHEBI:60240"/>
    </cofactor>
</comment>
<dbReference type="GO" id="GO:0046872">
    <property type="term" value="F:metal ion binding"/>
    <property type="evidence" value="ECO:0007669"/>
    <property type="project" value="UniProtKB-KW"/>
</dbReference>
<keyword evidence="9" id="KW-1185">Reference proteome</keyword>
<reference evidence="10" key="1">
    <citation type="submission" date="2025-08" db="UniProtKB">
        <authorList>
            <consortium name="RefSeq"/>
        </authorList>
    </citation>
    <scope>IDENTIFICATION</scope>
    <source>
        <tissue evidence="10">Whole body</tissue>
    </source>
</reference>
<keyword evidence="6" id="KW-0378">Hydrolase</keyword>
<evidence type="ECO:0000256" key="4">
    <source>
        <dbReference type="ARBA" id="ARBA00022722"/>
    </source>
</evidence>
<evidence type="ECO:0000313" key="9">
    <source>
        <dbReference type="Proteomes" id="UP000504618"/>
    </source>
</evidence>
<evidence type="ECO:0000259" key="8">
    <source>
        <dbReference type="Pfam" id="PF13359"/>
    </source>
</evidence>
<evidence type="ECO:0000313" key="10">
    <source>
        <dbReference type="RefSeq" id="XP_024889427.1"/>
    </source>
</evidence>
<name>A0A6J1R498_9HYME</name>
<dbReference type="AlphaFoldDB" id="A0A6J1R498"/>
<evidence type="ECO:0000256" key="6">
    <source>
        <dbReference type="ARBA" id="ARBA00022801"/>
    </source>
</evidence>
<accession>A0A6J1R498</accession>
<dbReference type="GO" id="GO:0016787">
    <property type="term" value="F:hydrolase activity"/>
    <property type="evidence" value="ECO:0007669"/>
    <property type="project" value="UniProtKB-KW"/>
</dbReference>
<dbReference type="RefSeq" id="XP_024889427.1">
    <property type="nucleotide sequence ID" value="XM_025033659.1"/>
</dbReference>
<proteinExistence type="inferred from homology"/>
<dbReference type="OrthoDB" id="7692402at2759"/>
<keyword evidence="7" id="KW-0539">Nucleus</keyword>
<evidence type="ECO:0000256" key="3">
    <source>
        <dbReference type="ARBA" id="ARBA00006958"/>
    </source>
</evidence>
<protein>
    <submittedName>
        <fullName evidence="10">Protein ANTAGONIST OF LIKE HETEROCHROMATIN PROTEIN 1-like</fullName>
    </submittedName>
</protein>
<evidence type="ECO:0000256" key="5">
    <source>
        <dbReference type="ARBA" id="ARBA00022723"/>
    </source>
</evidence>
<dbReference type="GeneID" id="112465888"/>
<comment type="subcellular location">
    <subcellularLocation>
        <location evidence="2">Nucleus</location>
    </subcellularLocation>
</comment>
<dbReference type="GO" id="GO:0005634">
    <property type="term" value="C:nucleus"/>
    <property type="evidence" value="ECO:0007669"/>
    <property type="project" value="UniProtKB-SubCell"/>
</dbReference>
<feature type="non-terminal residue" evidence="10">
    <location>
        <position position="1"/>
    </location>
</feature>
<feature type="domain" description="DDE Tnp4" evidence="8">
    <location>
        <begin position="75"/>
        <end position="240"/>
    </location>
</feature>
<dbReference type="GO" id="GO:0004518">
    <property type="term" value="F:nuclease activity"/>
    <property type="evidence" value="ECO:0007669"/>
    <property type="project" value="UniProtKB-KW"/>
</dbReference>
<dbReference type="InterPro" id="IPR027806">
    <property type="entry name" value="HARBI1_dom"/>
</dbReference>